<proteinExistence type="predicted"/>
<dbReference type="SUPFAM" id="SSF52540">
    <property type="entry name" value="P-loop containing nucleoside triphosphate hydrolases"/>
    <property type="match status" value="1"/>
</dbReference>
<organism evidence="1 2">
    <name type="scientific">Achromobacter agilis</name>
    <dbReference type="NCBI Taxonomy" id="1353888"/>
    <lineage>
        <taxon>Bacteria</taxon>
        <taxon>Pseudomonadati</taxon>
        <taxon>Pseudomonadota</taxon>
        <taxon>Betaproteobacteria</taxon>
        <taxon>Burkholderiales</taxon>
        <taxon>Alcaligenaceae</taxon>
        <taxon>Achromobacter</taxon>
    </lineage>
</organism>
<evidence type="ECO:0008006" key="3">
    <source>
        <dbReference type="Google" id="ProtNLM"/>
    </source>
</evidence>
<protein>
    <recommendedName>
        <fullName evidence="3">Shikimate kinase</fullName>
    </recommendedName>
</protein>
<dbReference type="RefSeq" id="WP_244240238.1">
    <property type="nucleotide sequence ID" value="NZ_UFQB01000002.1"/>
</dbReference>
<reference evidence="1 2" key="1">
    <citation type="submission" date="2018-07" db="EMBL/GenBank/DDBJ databases">
        <authorList>
            <person name="Peeters C."/>
        </authorList>
    </citation>
    <scope>NUCLEOTIDE SEQUENCE [LARGE SCALE GENOMIC DNA]</scope>
    <source>
        <strain evidence="1 2">LMG 3411</strain>
    </source>
</reference>
<dbReference type="InterPro" id="IPR027417">
    <property type="entry name" value="P-loop_NTPase"/>
</dbReference>
<keyword evidence="2" id="KW-1185">Reference proteome</keyword>
<dbReference type="AlphaFoldDB" id="A0A446C4G8"/>
<dbReference type="Gene3D" id="3.40.50.300">
    <property type="entry name" value="P-loop containing nucleotide triphosphate hydrolases"/>
    <property type="match status" value="1"/>
</dbReference>
<evidence type="ECO:0000313" key="1">
    <source>
        <dbReference type="EMBL" id="SSW62769.1"/>
    </source>
</evidence>
<dbReference type="EMBL" id="UFQB01000002">
    <property type="protein sequence ID" value="SSW62769.1"/>
    <property type="molecule type" value="Genomic_DNA"/>
</dbReference>
<gene>
    <name evidence="1" type="ORF">AGI3411_00617</name>
</gene>
<name>A0A446C4G8_9BURK</name>
<dbReference type="Proteomes" id="UP000289184">
    <property type="component" value="Unassembled WGS sequence"/>
</dbReference>
<sequence length="187" mass="20363">MSDGVHGAQQQAPFPAPAKEFPISPPALNVIHLNGPINSGKSTVGAALAALLPAARFIDGDDHDAPSHLPHTEQWELALARITRLIGAARDSYLVVAYPLDQEGYERILAACERRSARLRVITLAPTLAAAQSDRGGRTLTEWERQRVVQMYREGYASRPFSDWVLDTSRSDPASSAREIARWLAAG</sequence>
<evidence type="ECO:0000313" key="2">
    <source>
        <dbReference type="Proteomes" id="UP000289184"/>
    </source>
</evidence>
<accession>A0A446C4G8</accession>